<evidence type="ECO:0000256" key="3">
    <source>
        <dbReference type="ARBA" id="ARBA00011589"/>
    </source>
</evidence>
<gene>
    <name evidence="9" type="ORF">WHR41_02160</name>
</gene>
<comment type="caution">
    <text evidence="9">The sequence shown here is derived from an EMBL/GenBank/DDBJ whole genome shotgun (WGS) entry which is preliminary data.</text>
</comment>
<evidence type="ECO:0000256" key="4">
    <source>
        <dbReference type="ARBA" id="ARBA00015108"/>
    </source>
</evidence>
<comment type="subunit">
    <text evidence="3">Interacts with RIP1.</text>
</comment>
<dbReference type="EMBL" id="JAAQHG020000005">
    <property type="protein sequence ID" value="KAL1589124.1"/>
    <property type="molecule type" value="Genomic_DNA"/>
</dbReference>
<dbReference type="GO" id="GO:0044183">
    <property type="term" value="F:protein folding chaperone"/>
    <property type="evidence" value="ECO:0007669"/>
    <property type="project" value="TreeGrafter"/>
</dbReference>
<keyword evidence="5" id="KW-0809">Transit peptide</keyword>
<dbReference type="CDD" id="cd20267">
    <property type="entry name" value="Complex1_LYR_LYRM7"/>
    <property type="match status" value="1"/>
</dbReference>
<evidence type="ECO:0000256" key="5">
    <source>
        <dbReference type="ARBA" id="ARBA00022946"/>
    </source>
</evidence>
<dbReference type="RefSeq" id="XP_069232229.1">
    <property type="nucleotide sequence ID" value="XM_069370766.1"/>
</dbReference>
<comment type="similarity">
    <text evidence="2">Belongs to the complex I LYR family. MZM1 subfamily.</text>
</comment>
<evidence type="ECO:0000256" key="2">
    <source>
        <dbReference type="ARBA" id="ARBA00009949"/>
    </source>
</evidence>
<proteinExistence type="inferred from homology"/>
<evidence type="ECO:0000256" key="7">
    <source>
        <dbReference type="ARBA" id="ARBA00023186"/>
    </source>
</evidence>
<keyword evidence="10" id="KW-1185">Reference proteome</keyword>
<dbReference type="PANTHER" id="PTHR46749:SF1">
    <property type="entry name" value="COMPLEX III ASSEMBLY FACTOR LYRM7"/>
    <property type="match status" value="1"/>
</dbReference>
<dbReference type="GO" id="GO:0005759">
    <property type="term" value="C:mitochondrial matrix"/>
    <property type="evidence" value="ECO:0007669"/>
    <property type="project" value="UniProtKB-SubCell"/>
</dbReference>
<dbReference type="GO" id="GO:0034551">
    <property type="term" value="P:mitochondrial respiratory chain complex III assembly"/>
    <property type="evidence" value="ECO:0007669"/>
    <property type="project" value="InterPro"/>
</dbReference>
<keyword evidence="7" id="KW-0143">Chaperone</keyword>
<reference evidence="9 10" key="1">
    <citation type="journal article" date="2020" name="Microbiol. Resour. Announc.">
        <title>Draft Genome Sequence of a Cladosporium Species Isolated from the Mesophotic Ascidian Didemnum maculosum.</title>
        <authorList>
            <person name="Gioti A."/>
            <person name="Siaperas R."/>
            <person name="Nikolaivits E."/>
            <person name="Le Goff G."/>
            <person name="Ouazzani J."/>
            <person name="Kotoulas G."/>
            <person name="Topakas E."/>
        </authorList>
    </citation>
    <scope>NUCLEOTIDE SEQUENCE [LARGE SCALE GENOMIC DNA]</scope>
    <source>
        <strain evidence="9 10">TM138-S3</strain>
    </source>
</reference>
<dbReference type="GeneID" id="96003604"/>
<evidence type="ECO:0000256" key="6">
    <source>
        <dbReference type="ARBA" id="ARBA00023128"/>
    </source>
</evidence>
<protein>
    <recommendedName>
        <fullName evidence="4">Mitochondrial zinc maintenance protein 1, mitochondrial</fullName>
    </recommendedName>
</protein>
<name>A0AB34KVK5_9PEZI</name>
<sequence>MASTFAVLDKTAVRATYRQLLRATFIAFKGDVGTLAASRSFARESYEASRNVEPGTKEQDDAIKHVQSVTKILRENVVQGQHQGDGEHYKLNIHEHTERGDNMTAKKMQGSVKSFKEIKDAQF</sequence>
<keyword evidence="6" id="KW-0496">Mitochondrion</keyword>
<comment type="function">
    <text evidence="8">Assembly factor required for Rieske Fe-S protein RIP1 incorporation into the cytochrome b-c1 (CIII) complex. Functions as a chaperone, binding to this subunit within the mitochondrial matrix and stabilizing it prior to its translocation and insertion into the late CIII dimeric intermediate within the mitochondrial inner membrane. Modulates the mitochondrial matrix zinc pool.</text>
</comment>
<dbReference type="InterPro" id="IPR050435">
    <property type="entry name" value="MZM1/LYRM7"/>
</dbReference>
<organism evidence="9 10">
    <name type="scientific">Cladosporium halotolerans</name>
    <dbReference type="NCBI Taxonomy" id="1052096"/>
    <lineage>
        <taxon>Eukaryota</taxon>
        <taxon>Fungi</taxon>
        <taxon>Dikarya</taxon>
        <taxon>Ascomycota</taxon>
        <taxon>Pezizomycotina</taxon>
        <taxon>Dothideomycetes</taxon>
        <taxon>Dothideomycetidae</taxon>
        <taxon>Cladosporiales</taxon>
        <taxon>Cladosporiaceae</taxon>
        <taxon>Cladosporium</taxon>
    </lineage>
</organism>
<dbReference type="InterPro" id="IPR045298">
    <property type="entry name" value="Complex1_LYR_LYRM7"/>
</dbReference>
<comment type="subcellular location">
    <subcellularLocation>
        <location evidence="1">Mitochondrion matrix</location>
    </subcellularLocation>
</comment>
<dbReference type="Proteomes" id="UP000803884">
    <property type="component" value="Unassembled WGS sequence"/>
</dbReference>
<dbReference type="PANTHER" id="PTHR46749">
    <property type="entry name" value="COMPLEX III ASSEMBLY FACTOR LYRM7"/>
    <property type="match status" value="1"/>
</dbReference>
<evidence type="ECO:0000256" key="8">
    <source>
        <dbReference type="ARBA" id="ARBA00025268"/>
    </source>
</evidence>
<evidence type="ECO:0000313" key="10">
    <source>
        <dbReference type="Proteomes" id="UP000803884"/>
    </source>
</evidence>
<evidence type="ECO:0000313" key="9">
    <source>
        <dbReference type="EMBL" id="KAL1589124.1"/>
    </source>
</evidence>
<accession>A0AB34KVK5</accession>
<dbReference type="AlphaFoldDB" id="A0AB34KVK5"/>
<evidence type="ECO:0000256" key="1">
    <source>
        <dbReference type="ARBA" id="ARBA00004305"/>
    </source>
</evidence>